<dbReference type="PROSITE" id="PS51194">
    <property type="entry name" value="HELICASE_CTER"/>
    <property type="match status" value="1"/>
</dbReference>
<dbReference type="InterPro" id="IPR011545">
    <property type="entry name" value="DEAD/DEAH_box_helicase_dom"/>
</dbReference>
<organism evidence="8 9">
    <name type="scientific">Streptomyces montanus</name>
    <dbReference type="NCBI Taxonomy" id="2580423"/>
    <lineage>
        <taxon>Bacteria</taxon>
        <taxon>Bacillati</taxon>
        <taxon>Actinomycetota</taxon>
        <taxon>Actinomycetes</taxon>
        <taxon>Kitasatosporales</taxon>
        <taxon>Streptomycetaceae</taxon>
        <taxon>Streptomyces</taxon>
    </lineage>
</organism>
<accession>A0A5R9G1F4</accession>
<dbReference type="CDD" id="cd18793">
    <property type="entry name" value="SF2_C_SNF"/>
    <property type="match status" value="1"/>
</dbReference>
<keyword evidence="9" id="KW-1185">Reference proteome</keyword>
<dbReference type="Gene3D" id="3.40.50.300">
    <property type="entry name" value="P-loop containing nucleotide triphosphate hydrolases"/>
    <property type="match status" value="1"/>
</dbReference>
<dbReference type="Pfam" id="PF00270">
    <property type="entry name" value="DEAD"/>
    <property type="match status" value="1"/>
</dbReference>
<dbReference type="Gene3D" id="3.40.50.10810">
    <property type="entry name" value="Tandem AAA-ATPase domain"/>
    <property type="match status" value="1"/>
</dbReference>
<dbReference type="SMART" id="SM00487">
    <property type="entry name" value="DEXDc"/>
    <property type="match status" value="1"/>
</dbReference>
<keyword evidence="2" id="KW-0378">Hydrolase</keyword>
<evidence type="ECO:0000256" key="2">
    <source>
        <dbReference type="ARBA" id="ARBA00022801"/>
    </source>
</evidence>
<gene>
    <name evidence="8" type="ORF">FE633_04680</name>
</gene>
<feature type="domain" description="Helicase ATP-binding" evidence="6">
    <location>
        <begin position="123"/>
        <end position="302"/>
    </location>
</feature>
<keyword evidence="4" id="KW-0067">ATP-binding</keyword>
<dbReference type="Pfam" id="PF00271">
    <property type="entry name" value="Helicase_C"/>
    <property type="match status" value="1"/>
</dbReference>
<dbReference type="GO" id="GO:0003676">
    <property type="term" value="F:nucleic acid binding"/>
    <property type="evidence" value="ECO:0007669"/>
    <property type="project" value="InterPro"/>
</dbReference>
<protein>
    <submittedName>
        <fullName evidence="8">DEAD/DEAH box helicase</fullName>
    </submittedName>
</protein>
<evidence type="ECO:0000256" key="4">
    <source>
        <dbReference type="ARBA" id="ARBA00022840"/>
    </source>
</evidence>
<feature type="region of interest" description="Disordered" evidence="5">
    <location>
        <begin position="422"/>
        <end position="461"/>
    </location>
</feature>
<evidence type="ECO:0000256" key="5">
    <source>
        <dbReference type="SAM" id="MobiDB-lite"/>
    </source>
</evidence>
<dbReference type="InterPro" id="IPR049730">
    <property type="entry name" value="SNF2/RAD54-like_C"/>
</dbReference>
<keyword evidence="3 8" id="KW-0347">Helicase</keyword>
<dbReference type="GO" id="GO:0004386">
    <property type="term" value="F:helicase activity"/>
    <property type="evidence" value="ECO:0007669"/>
    <property type="project" value="UniProtKB-KW"/>
</dbReference>
<dbReference type="RefSeq" id="WP_138043779.1">
    <property type="nucleotide sequence ID" value="NZ_VBZC01000004.1"/>
</dbReference>
<evidence type="ECO:0000256" key="3">
    <source>
        <dbReference type="ARBA" id="ARBA00022806"/>
    </source>
</evidence>
<dbReference type="SMART" id="SM00490">
    <property type="entry name" value="HELICc"/>
    <property type="match status" value="1"/>
</dbReference>
<dbReference type="PANTHER" id="PTHR45766:SF6">
    <property type="entry name" value="SWI_SNF-RELATED MATRIX-ASSOCIATED ACTIN-DEPENDENT REGULATOR OF CHROMATIN SUBFAMILY A-LIKE PROTEIN 1"/>
    <property type="match status" value="1"/>
</dbReference>
<evidence type="ECO:0000259" key="7">
    <source>
        <dbReference type="PROSITE" id="PS51194"/>
    </source>
</evidence>
<dbReference type="AlphaFoldDB" id="A0A5R9G1F4"/>
<dbReference type="InterPro" id="IPR027417">
    <property type="entry name" value="P-loop_NTPase"/>
</dbReference>
<dbReference type="CDD" id="cd18011">
    <property type="entry name" value="DEXDc_RapA"/>
    <property type="match status" value="1"/>
</dbReference>
<dbReference type="EMBL" id="VBZC01000004">
    <property type="protein sequence ID" value="TLS47328.1"/>
    <property type="molecule type" value="Genomic_DNA"/>
</dbReference>
<dbReference type="GO" id="GO:0016787">
    <property type="term" value="F:hydrolase activity"/>
    <property type="evidence" value="ECO:0007669"/>
    <property type="project" value="UniProtKB-KW"/>
</dbReference>
<feature type="domain" description="Helicase C-terminal" evidence="7">
    <location>
        <begin position="486"/>
        <end position="664"/>
    </location>
</feature>
<evidence type="ECO:0000256" key="1">
    <source>
        <dbReference type="ARBA" id="ARBA00022741"/>
    </source>
</evidence>
<dbReference type="SUPFAM" id="SSF52540">
    <property type="entry name" value="P-loop containing nucleoside triphosphate hydrolases"/>
    <property type="match status" value="1"/>
</dbReference>
<dbReference type="InterPro" id="IPR014001">
    <property type="entry name" value="Helicase_ATP-bd"/>
</dbReference>
<evidence type="ECO:0000313" key="8">
    <source>
        <dbReference type="EMBL" id="TLS47328.1"/>
    </source>
</evidence>
<dbReference type="PANTHER" id="PTHR45766">
    <property type="entry name" value="DNA ANNEALING HELICASE AND ENDONUCLEASE ZRANB3 FAMILY MEMBER"/>
    <property type="match status" value="1"/>
</dbReference>
<keyword evidence="1" id="KW-0547">Nucleotide-binding</keyword>
<dbReference type="Proteomes" id="UP000305906">
    <property type="component" value="Unassembled WGS sequence"/>
</dbReference>
<dbReference type="InterPro" id="IPR057342">
    <property type="entry name" value="DEXDc_RapA"/>
</dbReference>
<reference evidence="8 9" key="1">
    <citation type="submission" date="2019-05" db="EMBL/GenBank/DDBJ databases">
        <title>Streptomyces sp. NEAU-C151, a novel actinomycete isolated from soil.</title>
        <authorList>
            <person name="Han L."/>
            <person name="Jiang H."/>
        </authorList>
    </citation>
    <scope>NUCLEOTIDE SEQUENCE [LARGE SCALE GENOMIC DNA]</scope>
    <source>
        <strain evidence="8 9">NEAU-C151</strain>
    </source>
</reference>
<dbReference type="InterPro" id="IPR038718">
    <property type="entry name" value="SNF2-like_sf"/>
</dbReference>
<dbReference type="PROSITE" id="PS51192">
    <property type="entry name" value="HELICASE_ATP_BIND_1"/>
    <property type="match status" value="1"/>
</dbReference>
<evidence type="ECO:0000259" key="6">
    <source>
        <dbReference type="PROSITE" id="PS51192"/>
    </source>
</evidence>
<proteinExistence type="predicted"/>
<name>A0A5R9G1F4_9ACTN</name>
<dbReference type="GO" id="GO:0005524">
    <property type="term" value="F:ATP binding"/>
    <property type="evidence" value="ECO:0007669"/>
    <property type="project" value="UniProtKB-KW"/>
</dbReference>
<evidence type="ECO:0000313" key="9">
    <source>
        <dbReference type="Proteomes" id="UP000305906"/>
    </source>
</evidence>
<comment type="caution">
    <text evidence="8">The sequence shown here is derived from an EMBL/GenBank/DDBJ whole genome shotgun (WGS) entry which is preliminary data.</text>
</comment>
<dbReference type="InterPro" id="IPR001650">
    <property type="entry name" value="Helicase_C-like"/>
</dbReference>
<sequence length="1013" mass="111170">MPSTSQSTTAAPAQDGHPDFPVGLLVRARGREWVVLPKSTPELLVLRPLGGTDDDIAGVLPALETVEHARFAPPSPSDLGDQSAAGLLRSALRIGFRSSAGPFRSLAGISVEPRPYQLVPLLMALRQETVRLLIADDVGIGKTVESGLIAAELLAQGDAQGLVVLCSPALAEQWRAELRGKFGIDAELVLASTIGRLERSRMYGLSVFRRDRNYVVSTDFIKSPRHRDDFIKNCPDLVIVDEAHTCTADSAQGRGRQQRQQRYALLRTLADDPTRHLLLVTATPHSGKEEPFRNLLGLLDNRLETMILDRGAGRDLLTQHFVQRRRADIRDDFRDDANFPSDRLSAEVDYTLHADYRRLLDEVITYARETVRSADGALQQRIRWWSALALLRALGSSPAAVRRTLRTRAGVQDADSVTEADAIGSRTVTDSADDESAESADAVPGTLLAPGATDPDAESLDEEDKTRLLAMAEAAGALAGPAKDRKLKQLIATVKELLDEGYNPIVFCRFISTAEYVKEHLDSALNKGRKTKAYAVKAVTGELSPDQRVARIAELTEEGEDGEAPLEQRVLVATDCLSEGVNLQESFDAVVHYDLAWNPTRHEQREGRVDRFGQRRDLVKAVTLYGADNAIDGIVLDVLLRKHARIRKATGISVPVPDSSENVMQAVLEGLILRGERPEFEQESLFTVESAVGKQTAELHRAWQSAAERETASRSRYAQNAVKKDEVAQEVAEVRASLGTGEEVRRFTRRALAALRGVPGPLRGDADGFTLNSEALPAALRDAFDTFLGPRHPRPVAFHDAPTAPRGEVALTRTDPVVASVARFVLDAALDDQMPQWQRPARRCGVVRTTAVTKRTTLLLVRYRFQLTLPGRDGVNRQQLAEDARVLAFRGGANAPEWLPEEDAIALLEARAAQNTQREFAQQRIEGILGSLESLMPVLEERGEELAARLLDSHRRVRGAFRDVRGMTGPVRRGLRVDVQGSPDVLGVYHYLPVPVLDSTNGTDETTTNGEAR</sequence>